<dbReference type="Pfam" id="PF01796">
    <property type="entry name" value="OB_ChsH2_C"/>
    <property type="match status" value="1"/>
</dbReference>
<feature type="domain" description="ChsH2 C-terminal OB-fold" evidence="1">
    <location>
        <begin position="51"/>
        <end position="104"/>
    </location>
</feature>
<gene>
    <name evidence="2" type="ORF">GCM10009788_16550</name>
</gene>
<dbReference type="Proteomes" id="UP001500842">
    <property type="component" value="Unassembled WGS sequence"/>
</dbReference>
<keyword evidence="3" id="KW-1185">Reference proteome</keyword>
<dbReference type="SUPFAM" id="SSF50249">
    <property type="entry name" value="Nucleic acid-binding proteins"/>
    <property type="match status" value="1"/>
</dbReference>
<dbReference type="PANTHER" id="PTHR34075">
    <property type="entry name" value="BLR3430 PROTEIN"/>
    <property type="match status" value="1"/>
</dbReference>
<dbReference type="RefSeq" id="WP_141005227.1">
    <property type="nucleotide sequence ID" value="NZ_BAAAOR010000014.1"/>
</dbReference>
<dbReference type="EMBL" id="BAAAOR010000014">
    <property type="protein sequence ID" value="GAA1512682.1"/>
    <property type="molecule type" value="Genomic_DNA"/>
</dbReference>
<organism evidence="2 3">
    <name type="scientific">Nocardioides humi</name>
    <dbReference type="NCBI Taxonomy" id="449461"/>
    <lineage>
        <taxon>Bacteria</taxon>
        <taxon>Bacillati</taxon>
        <taxon>Actinomycetota</taxon>
        <taxon>Actinomycetes</taxon>
        <taxon>Propionibacteriales</taxon>
        <taxon>Nocardioidaceae</taxon>
        <taxon>Nocardioides</taxon>
    </lineage>
</organism>
<dbReference type="InterPro" id="IPR012340">
    <property type="entry name" value="NA-bd_OB-fold"/>
</dbReference>
<evidence type="ECO:0000259" key="1">
    <source>
        <dbReference type="Pfam" id="PF01796"/>
    </source>
</evidence>
<accession>A0ABN2A6S9</accession>
<dbReference type="PANTHER" id="PTHR34075:SF5">
    <property type="entry name" value="BLR3430 PROTEIN"/>
    <property type="match status" value="1"/>
</dbReference>
<reference evidence="2 3" key="1">
    <citation type="journal article" date="2019" name="Int. J. Syst. Evol. Microbiol.">
        <title>The Global Catalogue of Microorganisms (GCM) 10K type strain sequencing project: providing services to taxonomists for standard genome sequencing and annotation.</title>
        <authorList>
            <consortium name="The Broad Institute Genomics Platform"/>
            <consortium name="The Broad Institute Genome Sequencing Center for Infectious Disease"/>
            <person name="Wu L."/>
            <person name="Ma J."/>
        </authorList>
    </citation>
    <scope>NUCLEOTIDE SEQUENCE [LARGE SCALE GENOMIC DNA]</scope>
    <source>
        <strain evidence="2 3">JCM 14942</strain>
    </source>
</reference>
<dbReference type="InterPro" id="IPR002878">
    <property type="entry name" value="ChsH2_C"/>
</dbReference>
<proteinExistence type="predicted"/>
<evidence type="ECO:0000313" key="2">
    <source>
        <dbReference type="EMBL" id="GAA1512682.1"/>
    </source>
</evidence>
<name>A0ABN2A6S9_9ACTN</name>
<evidence type="ECO:0000313" key="3">
    <source>
        <dbReference type="Proteomes" id="UP001500842"/>
    </source>
</evidence>
<dbReference type="InterPro" id="IPR052513">
    <property type="entry name" value="Thioester_dehydratase-like"/>
</dbReference>
<sequence length="122" mass="12837">MTRREIDPTEYQPSLTATGVAGGRCLSCGRATAPATHRCPWCGAVVEFADFAPRGVVWASTVVHLDSAGRAVPRALAYVDLDDGPRVLVSQAEAVVWPVGTPVTLGAATVAADWALAHRGRR</sequence>
<protein>
    <recommendedName>
        <fullName evidence="1">ChsH2 C-terminal OB-fold domain-containing protein</fullName>
    </recommendedName>
</protein>
<comment type="caution">
    <text evidence="2">The sequence shown here is derived from an EMBL/GenBank/DDBJ whole genome shotgun (WGS) entry which is preliminary data.</text>
</comment>